<protein>
    <submittedName>
        <fullName evidence="2">Uncharacterized protein</fullName>
    </submittedName>
</protein>
<feature type="non-terminal residue" evidence="2">
    <location>
        <position position="101"/>
    </location>
</feature>
<proteinExistence type="predicted"/>
<organism evidence="2 3">
    <name type="scientific">Nesidiocoris tenuis</name>
    <dbReference type="NCBI Taxonomy" id="355587"/>
    <lineage>
        <taxon>Eukaryota</taxon>
        <taxon>Metazoa</taxon>
        <taxon>Ecdysozoa</taxon>
        <taxon>Arthropoda</taxon>
        <taxon>Hexapoda</taxon>
        <taxon>Insecta</taxon>
        <taxon>Pterygota</taxon>
        <taxon>Neoptera</taxon>
        <taxon>Paraneoptera</taxon>
        <taxon>Hemiptera</taxon>
        <taxon>Heteroptera</taxon>
        <taxon>Panheteroptera</taxon>
        <taxon>Cimicomorpha</taxon>
        <taxon>Miridae</taxon>
        <taxon>Dicyphina</taxon>
        <taxon>Nesidiocoris</taxon>
    </lineage>
</organism>
<evidence type="ECO:0000313" key="2">
    <source>
        <dbReference type="EMBL" id="CAA9998284.1"/>
    </source>
</evidence>
<evidence type="ECO:0000256" key="1">
    <source>
        <dbReference type="SAM" id="MobiDB-lite"/>
    </source>
</evidence>
<reference evidence="2 3" key="1">
    <citation type="submission" date="2020-02" db="EMBL/GenBank/DDBJ databases">
        <authorList>
            <person name="Ferguson B K."/>
        </authorList>
    </citation>
    <scope>NUCLEOTIDE SEQUENCE [LARGE SCALE GENOMIC DNA]</scope>
</reference>
<feature type="region of interest" description="Disordered" evidence="1">
    <location>
        <begin position="50"/>
        <end position="81"/>
    </location>
</feature>
<name>A0A6H5G7U7_9HEMI</name>
<feature type="compositionally biased region" description="Basic and acidic residues" evidence="1">
    <location>
        <begin position="53"/>
        <end position="63"/>
    </location>
</feature>
<accession>A0A6H5G7U7</accession>
<sequence length="101" mass="11338">MSSAVYFVGIGLERIFVAGQGASEGGAPRRMPLFHAMNRLNLCIIWPTSRSQSSRENRTDNAHNRRTGSTTISCPGSSRKNNVTIKNHRMRAVNAQWKYQM</sequence>
<dbReference type="AlphaFoldDB" id="A0A6H5G7U7"/>
<dbReference type="EMBL" id="CADCXU010006734">
    <property type="protein sequence ID" value="CAA9998284.1"/>
    <property type="molecule type" value="Genomic_DNA"/>
</dbReference>
<gene>
    <name evidence="2" type="ORF">NTEN_LOCUS4567</name>
</gene>
<keyword evidence="3" id="KW-1185">Reference proteome</keyword>
<dbReference type="Proteomes" id="UP000479000">
    <property type="component" value="Unassembled WGS sequence"/>
</dbReference>
<evidence type="ECO:0000313" key="3">
    <source>
        <dbReference type="Proteomes" id="UP000479000"/>
    </source>
</evidence>
<feature type="compositionally biased region" description="Polar residues" evidence="1">
    <location>
        <begin position="67"/>
        <end position="81"/>
    </location>
</feature>